<gene>
    <name evidence="3" type="ORF">NA57DRAFT_59295</name>
</gene>
<organism evidence="3 4">
    <name type="scientific">Rhizodiscina lignyota</name>
    <dbReference type="NCBI Taxonomy" id="1504668"/>
    <lineage>
        <taxon>Eukaryota</taxon>
        <taxon>Fungi</taxon>
        <taxon>Dikarya</taxon>
        <taxon>Ascomycota</taxon>
        <taxon>Pezizomycotina</taxon>
        <taxon>Dothideomycetes</taxon>
        <taxon>Pleosporomycetidae</taxon>
        <taxon>Aulographales</taxon>
        <taxon>Rhizodiscinaceae</taxon>
        <taxon>Rhizodiscina</taxon>
    </lineage>
</organism>
<feature type="transmembrane region" description="Helical" evidence="2">
    <location>
        <begin position="7"/>
        <end position="28"/>
    </location>
</feature>
<reference evidence="3" key="1">
    <citation type="journal article" date="2020" name="Stud. Mycol.">
        <title>101 Dothideomycetes genomes: a test case for predicting lifestyles and emergence of pathogens.</title>
        <authorList>
            <person name="Haridas S."/>
            <person name="Albert R."/>
            <person name="Binder M."/>
            <person name="Bloem J."/>
            <person name="Labutti K."/>
            <person name="Salamov A."/>
            <person name="Andreopoulos B."/>
            <person name="Baker S."/>
            <person name="Barry K."/>
            <person name="Bills G."/>
            <person name="Bluhm B."/>
            <person name="Cannon C."/>
            <person name="Castanera R."/>
            <person name="Culley D."/>
            <person name="Daum C."/>
            <person name="Ezra D."/>
            <person name="Gonzalez J."/>
            <person name="Henrissat B."/>
            <person name="Kuo A."/>
            <person name="Liang C."/>
            <person name="Lipzen A."/>
            <person name="Lutzoni F."/>
            <person name="Magnuson J."/>
            <person name="Mondo S."/>
            <person name="Nolan M."/>
            <person name="Ohm R."/>
            <person name="Pangilinan J."/>
            <person name="Park H.-J."/>
            <person name="Ramirez L."/>
            <person name="Alfaro M."/>
            <person name="Sun H."/>
            <person name="Tritt A."/>
            <person name="Yoshinaga Y."/>
            <person name="Zwiers L.-H."/>
            <person name="Turgeon B."/>
            <person name="Goodwin S."/>
            <person name="Spatafora J."/>
            <person name="Crous P."/>
            <person name="Grigoriev I."/>
        </authorList>
    </citation>
    <scope>NUCLEOTIDE SEQUENCE</scope>
    <source>
        <strain evidence="3">CBS 133067</strain>
    </source>
</reference>
<protein>
    <submittedName>
        <fullName evidence="3">Uncharacterized protein</fullName>
    </submittedName>
</protein>
<proteinExistence type="predicted"/>
<accession>A0A9P4I926</accession>
<sequence length="172" mass="19355">MSDYIRLEAMLFALCVVLTVLVLLFWLANNLSDRRNDFPHNATPQSAQPTPLATPSTPSTTAILTESTDMSITIVGSLSTPDEGGRVMKVPFTEPNNSASANEKPESLPMRHWSSFNECGRHTETEAEKDQSWWPFKVNIASMGYGVPLGLCRWGWFWRHGRRFIGPERDLN</sequence>
<comment type="caution">
    <text evidence="3">The sequence shown here is derived from an EMBL/GenBank/DDBJ whole genome shotgun (WGS) entry which is preliminary data.</text>
</comment>
<dbReference type="EMBL" id="ML978130">
    <property type="protein sequence ID" value="KAF2096239.1"/>
    <property type="molecule type" value="Genomic_DNA"/>
</dbReference>
<dbReference type="AlphaFoldDB" id="A0A9P4I926"/>
<evidence type="ECO:0000256" key="1">
    <source>
        <dbReference type="SAM" id="MobiDB-lite"/>
    </source>
</evidence>
<name>A0A9P4I926_9PEZI</name>
<keyword evidence="2" id="KW-0812">Transmembrane</keyword>
<feature type="compositionally biased region" description="Low complexity" evidence="1">
    <location>
        <begin position="49"/>
        <end position="60"/>
    </location>
</feature>
<evidence type="ECO:0000313" key="3">
    <source>
        <dbReference type="EMBL" id="KAF2096239.1"/>
    </source>
</evidence>
<feature type="region of interest" description="Disordered" evidence="1">
    <location>
        <begin position="38"/>
        <end position="60"/>
    </location>
</feature>
<keyword evidence="2" id="KW-1133">Transmembrane helix</keyword>
<dbReference type="Proteomes" id="UP000799772">
    <property type="component" value="Unassembled WGS sequence"/>
</dbReference>
<evidence type="ECO:0000256" key="2">
    <source>
        <dbReference type="SAM" id="Phobius"/>
    </source>
</evidence>
<evidence type="ECO:0000313" key="4">
    <source>
        <dbReference type="Proteomes" id="UP000799772"/>
    </source>
</evidence>
<keyword evidence="4" id="KW-1185">Reference proteome</keyword>
<keyword evidence="2" id="KW-0472">Membrane</keyword>